<keyword evidence="3" id="KW-1133">Transmembrane helix</keyword>
<evidence type="ECO:0000256" key="2">
    <source>
        <dbReference type="ARBA" id="ARBA00006727"/>
    </source>
</evidence>
<dbReference type="InterPro" id="IPR050327">
    <property type="entry name" value="Proton-linked_MCT"/>
</dbReference>
<gene>
    <name evidence="5" type="ORF">BT67DRAFT_451377</name>
</gene>
<reference evidence="5" key="2">
    <citation type="submission" date="2023-05" db="EMBL/GenBank/DDBJ databases">
        <authorList>
            <consortium name="Lawrence Berkeley National Laboratory"/>
            <person name="Steindorff A."/>
            <person name="Hensen N."/>
            <person name="Bonometti L."/>
            <person name="Westerberg I."/>
            <person name="Brannstrom I.O."/>
            <person name="Guillou S."/>
            <person name="Cros-Aarteil S."/>
            <person name="Calhoun S."/>
            <person name="Haridas S."/>
            <person name="Kuo A."/>
            <person name="Mondo S."/>
            <person name="Pangilinan J."/>
            <person name="Riley R."/>
            <person name="Labutti K."/>
            <person name="Andreopoulos B."/>
            <person name="Lipzen A."/>
            <person name="Chen C."/>
            <person name="Yanf M."/>
            <person name="Daum C."/>
            <person name="Ng V."/>
            <person name="Clum A."/>
            <person name="Ohm R."/>
            <person name="Martin F."/>
            <person name="Silar P."/>
            <person name="Natvig D."/>
            <person name="Lalanne C."/>
            <person name="Gautier V."/>
            <person name="Ament-Velasquez S.L."/>
            <person name="Kruys A."/>
            <person name="Hutchinson M.I."/>
            <person name="Powell A.J."/>
            <person name="Barry K."/>
            <person name="Miller A.N."/>
            <person name="Grigoriev I.V."/>
            <person name="Debuchy R."/>
            <person name="Gladieux P."/>
            <person name="Thoren M.H."/>
            <person name="Johannesson H."/>
        </authorList>
    </citation>
    <scope>NUCLEOTIDE SEQUENCE</scope>
    <source>
        <strain evidence="5">CBS 123565</strain>
    </source>
</reference>
<evidence type="ECO:0000259" key="4">
    <source>
        <dbReference type="PROSITE" id="PS50850"/>
    </source>
</evidence>
<dbReference type="InterPro" id="IPR011701">
    <property type="entry name" value="MFS"/>
</dbReference>
<keyword evidence="6" id="KW-1185">Reference proteome</keyword>
<comment type="subcellular location">
    <subcellularLocation>
        <location evidence="1">Membrane</location>
        <topology evidence="1">Multi-pass membrane protein</topology>
    </subcellularLocation>
</comment>
<feature type="transmembrane region" description="Helical" evidence="3">
    <location>
        <begin position="61"/>
        <end position="83"/>
    </location>
</feature>
<feature type="transmembrane region" description="Helical" evidence="3">
    <location>
        <begin position="21"/>
        <end position="41"/>
    </location>
</feature>
<feature type="transmembrane region" description="Helical" evidence="3">
    <location>
        <begin position="90"/>
        <end position="108"/>
    </location>
</feature>
<reference evidence="5" key="1">
    <citation type="journal article" date="2023" name="Mol. Phylogenet. Evol.">
        <title>Genome-scale phylogeny and comparative genomics of the fungal order Sordariales.</title>
        <authorList>
            <person name="Hensen N."/>
            <person name="Bonometti L."/>
            <person name="Westerberg I."/>
            <person name="Brannstrom I.O."/>
            <person name="Guillou S."/>
            <person name="Cros-Aarteil S."/>
            <person name="Calhoun S."/>
            <person name="Haridas S."/>
            <person name="Kuo A."/>
            <person name="Mondo S."/>
            <person name="Pangilinan J."/>
            <person name="Riley R."/>
            <person name="LaButti K."/>
            <person name="Andreopoulos B."/>
            <person name="Lipzen A."/>
            <person name="Chen C."/>
            <person name="Yan M."/>
            <person name="Daum C."/>
            <person name="Ng V."/>
            <person name="Clum A."/>
            <person name="Steindorff A."/>
            <person name="Ohm R.A."/>
            <person name="Martin F."/>
            <person name="Silar P."/>
            <person name="Natvig D.O."/>
            <person name="Lalanne C."/>
            <person name="Gautier V."/>
            <person name="Ament-Velasquez S.L."/>
            <person name="Kruys A."/>
            <person name="Hutchinson M.I."/>
            <person name="Powell A.J."/>
            <person name="Barry K."/>
            <person name="Miller A.N."/>
            <person name="Grigoriev I.V."/>
            <person name="Debuchy R."/>
            <person name="Gladieux P."/>
            <person name="Hiltunen Thoren M."/>
            <person name="Johannesson H."/>
        </authorList>
    </citation>
    <scope>NUCLEOTIDE SEQUENCE</scope>
    <source>
        <strain evidence="5">CBS 123565</strain>
    </source>
</reference>
<feature type="transmembrane region" description="Helical" evidence="3">
    <location>
        <begin position="356"/>
        <end position="375"/>
    </location>
</feature>
<feature type="transmembrane region" description="Helical" evidence="3">
    <location>
        <begin position="387"/>
        <end position="408"/>
    </location>
</feature>
<dbReference type="GO" id="GO:0016020">
    <property type="term" value="C:membrane"/>
    <property type="evidence" value="ECO:0007669"/>
    <property type="project" value="UniProtKB-SubCell"/>
</dbReference>
<comment type="similarity">
    <text evidence="2">Belongs to the major facilitator superfamily. Monocarboxylate porter (TC 2.A.1.13) family.</text>
</comment>
<dbReference type="PROSITE" id="PS50850">
    <property type="entry name" value="MFS"/>
    <property type="match status" value="1"/>
</dbReference>
<feature type="transmembrane region" description="Helical" evidence="3">
    <location>
        <begin position="114"/>
        <end position="134"/>
    </location>
</feature>
<dbReference type="InterPro" id="IPR036259">
    <property type="entry name" value="MFS_trans_sf"/>
</dbReference>
<dbReference type="Gene3D" id="1.20.1250.20">
    <property type="entry name" value="MFS general substrate transporter like domains"/>
    <property type="match status" value="1"/>
</dbReference>
<feature type="transmembrane region" description="Helical" evidence="3">
    <location>
        <begin position="319"/>
        <end position="344"/>
    </location>
</feature>
<feature type="transmembrane region" description="Helical" evidence="3">
    <location>
        <begin position="230"/>
        <end position="251"/>
    </location>
</feature>
<feature type="transmembrane region" description="Helical" evidence="3">
    <location>
        <begin position="179"/>
        <end position="198"/>
    </location>
</feature>
<feature type="transmembrane region" description="Helical" evidence="3">
    <location>
        <begin position="263"/>
        <end position="281"/>
    </location>
</feature>
<evidence type="ECO:0000256" key="1">
    <source>
        <dbReference type="ARBA" id="ARBA00004141"/>
    </source>
</evidence>
<dbReference type="GO" id="GO:0022857">
    <property type="term" value="F:transmembrane transporter activity"/>
    <property type="evidence" value="ECO:0007669"/>
    <property type="project" value="InterPro"/>
</dbReference>
<keyword evidence="3" id="KW-0812">Transmembrane</keyword>
<dbReference type="AlphaFoldDB" id="A0AAN6UFB1"/>
<dbReference type="Proteomes" id="UP001304895">
    <property type="component" value="Unassembled WGS sequence"/>
</dbReference>
<feature type="domain" description="Major facilitator superfamily (MFS) profile" evidence="4">
    <location>
        <begin position="1"/>
        <end position="410"/>
    </location>
</feature>
<feature type="transmembrane region" description="Helical" evidence="3">
    <location>
        <begin position="293"/>
        <end position="313"/>
    </location>
</feature>
<dbReference type="EMBL" id="MU853421">
    <property type="protein sequence ID" value="KAK4131850.1"/>
    <property type="molecule type" value="Genomic_DNA"/>
</dbReference>
<feature type="transmembrane region" description="Helical" evidence="3">
    <location>
        <begin position="146"/>
        <end position="167"/>
    </location>
</feature>
<dbReference type="PANTHER" id="PTHR11360">
    <property type="entry name" value="MONOCARBOXYLATE TRANSPORTER"/>
    <property type="match status" value="1"/>
</dbReference>
<dbReference type="InterPro" id="IPR020846">
    <property type="entry name" value="MFS_dom"/>
</dbReference>
<keyword evidence="3" id="KW-0472">Membrane</keyword>
<evidence type="ECO:0000256" key="3">
    <source>
        <dbReference type="SAM" id="Phobius"/>
    </source>
</evidence>
<evidence type="ECO:0000313" key="5">
    <source>
        <dbReference type="EMBL" id="KAK4131850.1"/>
    </source>
</evidence>
<evidence type="ECO:0000313" key="6">
    <source>
        <dbReference type="Proteomes" id="UP001304895"/>
    </source>
</evidence>
<name>A0AAN6UFB1_9PEZI</name>
<dbReference type="PANTHER" id="PTHR11360:SF230">
    <property type="entry name" value="MONOCARBOXYLATE TRANSPORTER, PUTATIVE (AFU_ORTHOLOGUE AFUA_2G12790)-RELATED"/>
    <property type="match status" value="1"/>
</dbReference>
<protein>
    <submittedName>
        <fullName evidence="5">MFS general substrate transporter</fullName>
    </submittedName>
</protein>
<organism evidence="5 6">
    <name type="scientific">Trichocladium antarcticum</name>
    <dbReference type="NCBI Taxonomy" id="1450529"/>
    <lineage>
        <taxon>Eukaryota</taxon>
        <taxon>Fungi</taxon>
        <taxon>Dikarya</taxon>
        <taxon>Ascomycota</taxon>
        <taxon>Pezizomycotina</taxon>
        <taxon>Sordariomycetes</taxon>
        <taxon>Sordariomycetidae</taxon>
        <taxon>Sordariales</taxon>
        <taxon>Chaetomiaceae</taxon>
        <taxon>Trichocladium</taxon>
    </lineage>
</organism>
<dbReference type="SUPFAM" id="SSF103473">
    <property type="entry name" value="MFS general substrate transporter"/>
    <property type="match status" value="1"/>
</dbReference>
<accession>A0AAN6UFB1</accession>
<proteinExistence type="inferred from homology"/>
<comment type="caution">
    <text evidence="5">The sequence shown here is derived from an EMBL/GenBank/DDBJ whole genome shotgun (WGS) entry which is preliminary data.</text>
</comment>
<sequence length="420" mass="45057">MTIARRQSETDARIDTGWRPWKVVMGCFCLTVPTYGLLSSIGLFRTYWHRHVLGAHSEGDIAWIISVFGFLDCLFAAPSGILFDRYGPRRLLPLGCVAYVAAFIGLAFSTTYAQFMGCMALAGVAAATPTTIAFSVVSQWFGAREGIATGCVTLGAPLGGIFFSLTLQALFERLAWRTAALVLAGLMAGFLLLGNLLVEANVPSPAQTAGDDTSGSETAKVPGMLRSRQFWLISYAVFAYELVLFIQWGSIPSYAVVANVGDMQFYLMMSYNIGALLGRTVPPWLSDRKLGPMNTILVMNAFTLLVVLTIWLPCGASSVAALFVVVVLMGIGTGSFVPLGVSCINALCSPQSTGTWLGSVYSISSFATLIGNPSSEAILARHKSNGLVAFLAAVLFSGMISAAALRWLHQGRRWILQARV</sequence>
<dbReference type="Pfam" id="PF07690">
    <property type="entry name" value="MFS_1"/>
    <property type="match status" value="1"/>
</dbReference>